<dbReference type="Pfam" id="PF00536">
    <property type="entry name" value="SAM_1"/>
    <property type="match status" value="1"/>
</dbReference>
<dbReference type="InterPro" id="IPR013083">
    <property type="entry name" value="Znf_RING/FYVE/PHD"/>
</dbReference>
<dbReference type="InterPro" id="IPR001965">
    <property type="entry name" value="Znf_PHD"/>
</dbReference>
<keyword evidence="15" id="KW-1185">Reference proteome</keyword>
<evidence type="ECO:0000256" key="5">
    <source>
        <dbReference type="ARBA" id="ARBA00022723"/>
    </source>
</evidence>
<comment type="subcellular location">
    <subcellularLocation>
        <location evidence="1">Nucleus</location>
    </subcellularLocation>
</comment>
<dbReference type="SMART" id="SM00249">
    <property type="entry name" value="PHD"/>
    <property type="match status" value="2"/>
</dbReference>
<keyword evidence="3" id="KW-1017">Isopeptide bond</keyword>
<evidence type="ECO:0000256" key="9">
    <source>
        <dbReference type="ARBA" id="ARBA00022853"/>
    </source>
</evidence>
<evidence type="ECO:0000256" key="8">
    <source>
        <dbReference type="ARBA" id="ARBA00022843"/>
    </source>
</evidence>
<evidence type="ECO:0000256" key="1">
    <source>
        <dbReference type="ARBA" id="ARBA00004123"/>
    </source>
</evidence>
<proteinExistence type="predicted"/>
<feature type="region of interest" description="Disordered" evidence="11">
    <location>
        <begin position="275"/>
        <end position="306"/>
    </location>
</feature>
<dbReference type="CDD" id="cd09583">
    <property type="entry name" value="SAM_Atherin-like"/>
    <property type="match status" value="1"/>
</dbReference>
<keyword evidence="4" id="KW-0597">Phosphoprotein</keyword>
<evidence type="ECO:0000256" key="6">
    <source>
        <dbReference type="ARBA" id="ARBA00022771"/>
    </source>
</evidence>
<keyword evidence="7" id="KW-0862">Zinc</keyword>
<protein>
    <submittedName>
        <fullName evidence="14">KAT6A-like protein</fullName>
    </submittedName>
</protein>
<evidence type="ECO:0000313" key="14">
    <source>
        <dbReference type="EMBL" id="WAR23609.1"/>
    </source>
</evidence>
<evidence type="ECO:0000256" key="11">
    <source>
        <dbReference type="SAM" id="MobiDB-lite"/>
    </source>
</evidence>
<dbReference type="InterPro" id="IPR048589">
    <property type="entry name" value="SAMD1-like_WH"/>
</dbReference>
<dbReference type="InterPro" id="IPR011011">
    <property type="entry name" value="Znf_FYVE_PHD"/>
</dbReference>
<dbReference type="SUPFAM" id="SSF57903">
    <property type="entry name" value="FYVE/PHD zinc finger"/>
    <property type="match status" value="2"/>
</dbReference>
<dbReference type="Pfam" id="PF00628">
    <property type="entry name" value="PHD"/>
    <property type="match status" value="1"/>
</dbReference>
<organism evidence="14 15">
    <name type="scientific">Mya arenaria</name>
    <name type="common">Soft-shell clam</name>
    <dbReference type="NCBI Taxonomy" id="6604"/>
    <lineage>
        <taxon>Eukaryota</taxon>
        <taxon>Metazoa</taxon>
        <taxon>Spiralia</taxon>
        <taxon>Lophotrochozoa</taxon>
        <taxon>Mollusca</taxon>
        <taxon>Bivalvia</taxon>
        <taxon>Autobranchia</taxon>
        <taxon>Heteroconchia</taxon>
        <taxon>Euheterodonta</taxon>
        <taxon>Imparidentia</taxon>
        <taxon>Neoheterodontei</taxon>
        <taxon>Myida</taxon>
        <taxon>Myoidea</taxon>
        <taxon>Myidae</taxon>
        <taxon>Mya</taxon>
    </lineage>
</organism>
<keyword evidence="10" id="KW-0539">Nucleus</keyword>
<evidence type="ECO:0000256" key="7">
    <source>
        <dbReference type="ARBA" id="ARBA00022833"/>
    </source>
</evidence>
<dbReference type="Pfam" id="PF21524">
    <property type="entry name" value="SAMD1_WH"/>
    <property type="match status" value="1"/>
</dbReference>
<feature type="domain" description="Zinc finger PHD-type" evidence="12">
    <location>
        <begin position="328"/>
        <end position="383"/>
    </location>
</feature>
<feature type="region of interest" description="Disordered" evidence="11">
    <location>
        <begin position="443"/>
        <end position="498"/>
    </location>
</feature>
<evidence type="ECO:0000256" key="3">
    <source>
        <dbReference type="ARBA" id="ARBA00022499"/>
    </source>
</evidence>
<dbReference type="InterPro" id="IPR050548">
    <property type="entry name" value="PcG_chromatin_remod_factors"/>
</dbReference>
<keyword evidence="9" id="KW-0156">Chromatin regulator</keyword>
<dbReference type="Proteomes" id="UP001164746">
    <property type="component" value="Chromosome 13"/>
</dbReference>
<keyword evidence="5" id="KW-0479">Metal-binding</keyword>
<evidence type="ECO:0000259" key="13">
    <source>
        <dbReference type="SMART" id="SM00454"/>
    </source>
</evidence>
<name>A0ABY7FQL9_MYAAR</name>
<dbReference type="Gene3D" id="1.10.150.50">
    <property type="entry name" value="Transcription Factor, Ets-1"/>
    <property type="match status" value="1"/>
</dbReference>
<keyword evidence="6" id="KW-0863">Zinc-finger</keyword>
<dbReference type="InterPro" id="IPR013761">
    <property type="entry name" value="SAM/pointed_sf"/>
</dbReference>
<dbReference type="PANTHER" id="PTHR12247:SF139">
    <property type="entry name" value="ATHERIN-RELATED"/>
    <property type="match status" value="1"/>
</dbReference>
<accession>A0ABY7FQL9</accession>
<dbReference type="InterPro" id="IPR019787">
    <property type="entry name" value="Znf_PHD-finger"/>
</dbReference>
<evidence type="ECO:0000259" key="12">
    <source>
        <dbReference type="SMART" id="SM00249"/>
    </source>
</evidence>
<evidence type="ECO:0000256" key="10">
    <source>
        <dbReference type="ARBA" id="ARBA00023242"/>
    </source>
</evidence>
<dbReference type="InterPro" id="IPR001660">
    <property type="entry name" value="SAM"/>
</dbReference>
<dbReference type="SUPFAM" id="SSF47769">
    <property type="entry name" value="SAM/Pointed domain"/>
    <property type="match status" value="1"/>
</dbReference>
<feature type="compositionally biased region" description="Basic residues" evidence="11">
    <location>
        <begin position="289"/>
        <end position="303"/>
    </location>
</feature>
<evidence type="ECO:0000256" key="2">
    <source>
        <dbReference type="ARBA" id="ARBA00022491"/>
    </source>
</evidence>
<keyword evidence="8" id="KW-0832">Ubl conjugation</keyword>
<feature type="domain" description="Zinc finger PHD-type" evidence="12">
    <location>
        <begin position="384"/>
        <end position="435"/>
    </location>
</feature>
<dbReference type="Gene3D" id="3.30.40.10">
    <property type="entry name" value="Zinc/RING finger domain, C3HC4 (zinc finger)"/>
    <property type="match status" value="1"/>
</dbReference>
<reference evidence="14" key="1">
    <citation type="submission" date="2022-11" db="EMBL/GenBank/DDBJ databases">
        <title>Centuries of genome instability and evolution in soft-shell clam transmissible cancer (bioRxiv).</title>
        <authorList>
            <person name="Hart S.F.M."/>
            <person name="Yonemitsu M.A."/>
            <person name="Giersch R.M."/>
            <person name="Beal B.F."/>
            <person name="Arriagada G."/>
            <person name="Davis B.W."/>
            <person name="Ostrander E.A."/>
            <person name="Goff S.P."/>
            <person name="Metzger M.J."/>
        </authorList>
    </citation>
    <scope>NUCLEOTIDE SEQUENCE</scope>
    <source>
        <strain evidence="14">MELC-2E11</strain>
        <tissue evidence="14">Siphon/mantle</tissue>
    </source>
</reference>
<keyword evidence="2" id="KW-0678">Repressor</keyword>
<feature type="domain" description="SAM" evidence="13">
    <location>
        <begin position="527"/>
        <end position="593"/>
    </location>
</feature>
<dbReference type="PANTHER" id="PTHR12247">
    <property type="entry name" value="POLYCOMB GROUP PROTEIN"/>
    <property type="match status" value="1"/>
</dbReference>
<dbReference type="CDD" id="cd15527">
    <property type="entry name" value="PHD2_KAT6A_6B"/>
    <property type="match status" value="1"/>
</dbReference>
<sequence length="600" mass="67842">MSMLPQMEDNDSELACITEACMCREILSRTGFGPVTVPIRILEYKYRLHMASKLNTELFEQHKEWCLDMIDTIKCRKSRPNFERIAHMLNRSYGLTTDETNECLQSLIEEERVLRVKFKDEISYRKSQNGRSRKSLDSGPQTTSDRIISAITLLNHESGAGVCFENLQAWLISKNPETRLVKNRLEIALKKEIDAKTVIKLEDGSYVLPDISSKSDEDKSSMENIKTEVKVEKEETHNGEVDNATDEIPMRQKHKTPKQQAKEIMCFNGKSSSSAVKTELNEKESGSVKRGRPLSKRKKFKKTHGPDFEESTLQLKRVLSRDGKEDATCGFCSGTAFSNKDGREETLLTCKDCSSRAHPSCMDYSEELANRALHSPWQCMDCKTCCICDCVENEDYNADDLILFCDACDKGYHMSCHKPAVVSKPKGKWVCHRCRLDQKHMAKNGSLSGSRRDSLNPGDVSDEDESVASSVGRKRKASPDGLEVSVKRSRSSASGSSFGKEDLYEMKMSLLGNQFPVSHDNTEYEDASNWSVNEVVQFFRDNGFPDHAYVFEKQEIDGPSLLLMKRNDVLTALNLRLGPALKIYQKVVRIQQCSQSSVLT</sequence>
<evidence type="ECO:0000313" key="15">
    <source>
        <dbReference type="Proteomes" id="UP001164746"/>
    </source>
</evidence>
<gene>
    <name evidence="14" type="ORF">MAR_037278</name>
</gene>
<dbReference type="EMBL" id="CP111024">
    <property type="protein sequence ID" value="WAR23609.1"/>
    <property type="molecule type" value="Genomic_DNA"/>
</dbReference>
<evidence type="ECO:0000256" key="4">
    <source>
        <dbReference type="ARBA" id="ARBA00022553"/>
    </source>
</evidence>
<dbReference type="SMART" id="SM00454">
    <property type="entry name" value="SAM"/>
    <property type="match status" value="1"/>
</dbReference>